<name>A0A6J5RXX1_9CAUD</name>
<protein>
    <recommendedName>
        <fullName evidence="2">Baseplate protein J-like</fullName>
    </recommendedName>
</protein>
<sequence>MTGIPRVQYTNGDFDTFYDDIMFRLKTKWSTDYDDFSDSAFGTMLADQHALVGEQLSWLVDRRASEAYLATATQRTSVERAVRQLGYRMSPAASSSGSVTVAPSAPVLIDWSIPVGFQFVGPSGLIFEVTQPVSWTALDMTAKTVQIREGKTQRTTATATGVPFQEVKLPAATGGKAVVADSAQVWVNGVEWSEVEFLDFDVTNQFEVHYASSPPFVRFGDGVSGALPPLDADIQIRFVLGSADAGNARKDTIKSTAKPLIVAFTTIGLVITQPNPTTGGTPVETIEEAKARAPAFYATRGVAVTALDYKTLSEGYTDPQFGRAARATAYVARNLASDGVALGLITAVQEAVTTAYATISAEVAGAQADIDAAQVQLAEIDQFATDIVADIAATTSRLGAAETATRESQAQFEVLAAASGVLDEVVNNTNSTYAHTLSQISAYLTGLGGGSVAYGTDAGDMATSLTTLLADVGTALASGRASLTTALTAIRSAFAANTQTGLVWAEIGVDVAAVEAALIAAEAHYALLVAEIAVGTTGFDADLAALVTHTEEALQADCKANVVTVPILAVDVDGYYAAPSIGLTESLQVYLQARCDVAHLVQVTDGSPQLIAADALFEIRRTDAYTFQEVAAKIESAYKAITKGRSFGASLTLHALYALADAVAGVDYANIKILGDASFLDADGNLIADRQHIITYGSVSVVEITE</sequence>
<organism evidence="1">
    <name type="scientific">uncultured Caudovirales phage</name>
    <dbReference type="NCBI Taxonomy" id="2100421"/>
    <lineage>
        <taxon>Viruses</taxon>
        <taxon>Duplodnaviria</taxon>
        <taxon>Heunggongvirae</taxon>
        <taxon>Uroviricota</taxon>
        <taxon>Caudoviricetes</taxon>
        <taxon>Peduoviridae</taxon>
        <taxon>Maltschvirus</taxon>
        <taxon>Maltschvirus maltsch</taxon>
    </lineage>
</organism>
<proteinExistence type="predicted"/>
<accession>A0A6J5RXX1</accession>
<dbReference type="EMBL" id="LR797331">
    <property type="protein sequence ID" value="CAB4203532.1"/>
    <property type="molecule type" value="Genomic_DNA"/>
</dbReference>
<gene>
    <name evidence="1" type="ORF">UFOVP1382_146</name>
</gene>
<evidence type="ECO:0000313" key="1">
    <source>
        <dbReference type="EMBL" id="CAB4203532.1"/>
    </source>
</evidence>
<evidence type="ECO:0008006" key="2">
    <source>
        <dbReference type="Google" id="ProtNLM"/>
    </source>
</evidence>
<reference evidence="1" key="1">
    <citation type="submission" date="2020-05" db="EMBL/GenBank/DDBJ databases">
        <authorList>
            <person name="Chiriac C."/>
            <person name="Salcher M."/>
            <person name="Ghai R."/>
            <person name="Kavagutti S V."/>
        </authorList>
    </citation>
    <scope>NUCLEOTIDE SEQUENCE</scope>
</reference>